<dbReference type="EMBL" id="LT607410">
    <property type="protein sequence ID" value="SCE77638.1"/>
    <property type="molecule type" value="Genomic_DNA"/>
</dbReference>
<keyword evidence="1" id="KW-0732">Signal</keyword>
<evidence type="ECO:0008006" key="4">
    <source>
        <dbReference type="Google" id="ProtNLM"/>
    </source>
</evidence>
<dbReference type="RefSeq" id="WP_157745797.1">
    <property type="nucleotide sequence ID" value="NZ_LT607410.1"/>
</dbReference>
<evidence type="ECO:0000256" key="1">
    <source>
        <dbReference type="SAM" id="SignalP"/>
    </source>
</evidence>
<gene>
    <name evidence="2" type="ORF">GA0074696_0783</name>
</gene>
<evidence type="ECO:0000313" key="3">
    <source>
        <dbReference type="Proteomes" id="UP000198228"/>
    </source>
</evidence>
<name>A0A1C4V0W5_9ACTN</name>
<proteinExistence type="predicted"/>
<accession>A0A1C4V0W5</accession>
<reference evidence="2 3" key="1">
    <citation type="submission" date="2016-06" db="EMBL/GenBank/DDBJ databases">
        <authorList>
            <person name="Kjaerup R.B."/>
            <person name="Dalgaard T.S."/>
            <person name="Juul-Madsen H.R."/>
        </authorList>
    </citation>
    <scope>NUCLEOTIDE SEQUENCE [LARGE SCALE GENOMIC DNA]</scope>
    <source>
        <strain evidence="2 3">DSM 43821</strain>
    </source>
</reference>
<feature type="signal peptide" evidence="1">
    <location>
        <begin position="1"/>
        <end position="28"/>
    </location>
</feature>
<dbReference type="Proteomes" id="UP000198228">
    <property type="component" value="Chromosome I"/>
</dbReference>
<dbReference type="AlphaFoldDB" id="A0A1C4V0W5"/>
<organism evidence="2 3">
    <name type="scientific">Micromonospora purpureochromogenes</name>
    <dbReference type="NCBI Taxonomy" id="47872"/>
    <lineage>
        <taxon>Bacteria</taxon>
        <taxon>Bacillati</taxon>
        <taxon>Actinomycetota</taxon>
        <taxon>Actinomycetes</taxon>
        <taxon>Micromonosporales</taxon>
        <taxon>Micromonosporaceae</taxon>
        <taxon>Micromonospora</taxon>
    </lineage>
</organism>
<evidence type="ECO:0000313" key="2">
    <source>
        <dbReference type="EMBL" id="SCE77638.1"/>
    </source>
</evidence>
<feature type="chain" id="PRO_5008705472" description="Spore-associated protein A" evidence="1">
    <location>
        <begin position="29"/>
        <end position="154"/>
    </location>
</feature>
<sequence length="154" mass="16229">MFRTIRRIGIVTALAVGLVGAGGASAQAAVNPYTAQSLCGLGYTEIDQDPIRNQTTGTRLGTVHLLYNPVTGYGCTVTVKAAYVGMLTRTQVYLAAQYLPTQTDDGNRLYAAGPTRAYVRGGCIIWGALMADPDGTVHYHDRANPAIGGIGTCF</sequence>
<protein>
    <recommendedName>
        <fullName evidence="4">Spore-associated protein A</fullName>
    </recommendedName>
</protein>